<dbReference type="PANTHER" id="PTHR10434">
    <property type="entry name" value="1-ACYL-SN-GLYCEROL-3-PHOSPHATE ACYLTRANSFERASE"/>
    <property type="match status" value="1"/>
</dbReference>
<sequence length="301" mass="35149">MDKENELEMLIFPNRDQVIENIKQNVKDGNFNKKVEVDDPQMTNQQRLELISKYFDRRKTFFGKVENIIARTIYRAVTWAENTKTEIVGWENLKGLDPHKGAVITSNHFNPLENTIIRKMTQKLHKRLYIVSQDTNFGMKGLVGFLLNNVDIIPLNTSIEYLGRTFPKLIKQTINAGNYILIYPEEEMWFNYRKPRPFKRGTYYYAAQAGAPIISCFVELHDLESFEPNAKGKIHRVKAKLHILPVIYPDPHQSARENSICMMQQDYEQKKAAYEKAYGKKLTYDFHPEDIAGWVGPQDKK</sequence>
<dbReference type="SUPFAM" id="SSF69593">
    <property type="entry name" value="Glycerol-3-phosphate (1)-acyltransferase"/>
    <property type="match status" value="1"/>
</dbReference>
<protein>
    <recommendedName>
        <fullName evidence="3">Phospholipid/glycerol acyltransferase domain-containing protein</fullName>
    </recommendedName>
</protein>
<dbReference type="GO" id="GO:0003841">
    <property type="term" value="F:1-acylglycerol-3-phosphate O-acyltransferase activity"/>
    <property type="evidence" value="ECO:0007669"/>
    <property type="project" value="TreeGrafter"/>
</dbReference>
<evidence type="ECO:0000256" key="1">
    <source>
        <dbReference type="ARBA" id="ARBA00022679"/>
    </source>
</evidence>
<evidence type="ECO:0000313" key="4">
    <source>
        <dbReference type="EMBL" id="KRM53138.1"/>
    </source>
</evidence>
<gene>
    <name evidence="4" type="ORF">FC64_GL000059</name>
</gene>
<feature type="domain" description="Phospholipid/glycerol acyltransferase" evidence="3">
    <location>
        <begin position="102"/>
        <end position="221"/>
    </location>
</feature>
<dbReference type="EMBL" id="AYYZ01000008">
    <property type="protein sequence ID" value="KRM53138.1"/>
    <property type="molecule type" value="Genomic_DNA"/>
</dbReference>
<comment type="caution">
    <text evidence="4">The sequence shown here is derived from an EMBL/GenBank/DDBJ whole genome shotgun (WGS) entry which is preliminary data.</text>
</comment>
<keyword evidence="1" id="KW-0808">Transferase</keyword>
<dbReference type="SMART" id="SM00563">
    <property type="entry name" value="PlsC"/>
    <property type="match status" value="1"/>
</dbReference>
<organism evidence="4 5">
    <name type="scientific">Ligilactobacillus araffinosus DSM 20653</name>
    <dbReference type="NCBI Taxonomy" id="1423820"/>
    <lineage>
        <taxon>Bacteria</taxon>
        <taxon>Bacillati</taxon>
        <taxon>Bacillota</taxon>
        <taxon>Bacilli</taxon>
        <taxon>Lactobacillales</taxon>
        <taxon>Lactobacillaceae</taxon>
        <taxon>Ligilactobacillus</taxon>
    </lineage>
</organism>
<dbReference type="InterPro" id="IPR002123">
    <property type="entry name" value="Plipid/glycerol_acylTrfase"/>
</dbReference>
<dbReference type="Pfam" id="PF01553">
    <property type="entry name" value="Acyltransferase"/>
    <property type="match status" value="1"/>
</dbReference>
<dbReference type="PANTHER" id="PTHR10434:SF66">
    <property type="entry name" value="PHOSPHOLIPID_GLYCEROL ACYLTRANSFERASE DOMAIN-CONTAINING PROTEIN"/>
    <property type="match status" value="1"/>
</dbReference>
<name>A0A0R1ZG35_9LACO</name>
<evidence type="ECO:0000259" key="3">
    <source>
        <dbReference type="SMART" id="SM00563"/>
    </source>
</evidence>
<keyword evidence="2" id="KW-0012">Acyltransferase</keyword>
<dbReference type="STRING" id="1423820.FC64_GL000059"/>
<dbReference type="GO" id="GO:0006654">
    <property type="term" value="P:phosphatidic acid biosynthetic process"/>
    <property type="evidence" value="ECO:0007669"/>
    <property type="project" value="TreeGrafter"/>
</dbReference>
<proteinExistence type="predicted"/>
<reference evidence="4 5" key="1">
    <citation type="journal article" date="2015" name="Genome Announc.">
        <title>Expanding the biotechnology potential of lactobacilli through comparative genomics of 213 strains and associated genera.</title>
        <authorList>
            <person name="Sun Z."/>
            <person name="Harris H.M."/>
            <person name="McCann A."/>
            <person name="Guo C."/>
            <person name="Argimon S."/>
            <person name="Zhang W."/>
            <person name="Yang X."/>
            <person name="Jeffery I.B."/>
            <person name="Cooney J.C."/>
            <person name="Kagawa T.F."/>
            <person name="Liu W."/>
            <person name="Song Y."/>
            <person name="Salvetti E."/>
            <person name="Wrobel A."/>
            <person name="Rasinkangas P."/>
            <person name="Parkhill J."/>
            <person name="Rea M.C."/>
            <person name="O'Sullivan O."/>
            <person name="Ritari J."/>
            <person name="Douillard F.P."/>
            <person name="Paul Ross R."/>
            <person name="Yang R."/>
            <person name="Briner A.E."/>
            <person name="Felis G.E."/>
            <person name="de Vos W.M."/>
            <person name="Barrangou R."/>
            <person name="Klaenhammer T.R."/>
            <person name="Caufield P.W."/>
            <person name="Cui Y."/>
            <person name="Zhang H."/>
            <person name="O'Toole P.W."/>
        </authorList>
    </citation>
    <scope>NUCLEOTIDE SEQUENCE [LARGE SCALE GENOMIC DNA]</scope>
    <source>
        <strain evidence="4 5">DSM 20653</strain>
    </source>
</reference>
<evidence type="ECO:0000256" key="2">
    <source>
        <dbReference type="ARBA" id="ARBA00023315"/>
    </source>
</evidence>
<evidence type="ECO:0000313" key="5">
    <source>
        <dbReference type="Proteomes" id="UP000051291"/>
    </source>
</evidence>
<keyword evidence="5" id="KW-1185">Reference proteome</keyword>
<dbReference type="CDD" id="cd07989">
    <property type="entry name" value="LPLAT_AGPAT-like"/>
    <property type="match status" value="1"/>
</dbReference>
<dbReference type="PATRIC" id="fig|1423820.4.peg.60"/>
<accession>A0A0R1ZG35</accession>
<dbReference type="Proteomes" id="UP000051291">
    <property type="component" value="Unassembled WGS sequence"/>
</dbReference>
<dbReference type="AlphaFoldDB" id="A0A0R1ZG35"/>